<dbReference type="Proteomes" id="UP000699462">
    <property type="component" value="Unassembled WGS sequence"/>
</dbReference>
<dbReference type="SMART" id="SM00397">
    <property type="entry name" value="t_SNARE"/>
    <property type="match status" value="1"/>
</dbReference>
<comment type="caution">
    <text evidence="18">The sequence shown here is derived from an EMBL/GenBank/DDBJ whole genome shotgun (WGS) entry which is preliminary data.</text>
</comment>
<dbReference type="GO" id="GO:0031902">
    <property type="term" value="C:late endosome membrane"/>
    <property type="evidence" value="ECO:0007669"/>
    <property type="project" value="TreeGrafter"/>
</dbReference>
<dbReference type="GO" id="GO:0006896">
    <property type="term" value="P:Golgi to vacuole transport"/>
    <property type="evidence" value="ECO:0007669"/>
    <property type="project" value="TreeGrafter"/>
</dbReference>
<dbReference type="GO" id="GO:0000139">
    <property type="term" value="C:Golgi membrane"/>
    <property type="evidence" value="ECO:0007669"/>
    <property type="project" value="UniProtKB-SubCell"/>
</dbReference>
<evidence type="ECO:0000259" key="17">
    <source>
        <dbReference type="SMART" id="SM00397"/>
    </source>
</evidence>
<keyword evidence="4 16" id="KW-0812">Transmembrane</keyword>
<dbReference type="GO" id="GO:0042147">
    <property type="term" value="P:retrograde transport, endosome to Golgi"/>
    <property type="evidence" value="ECO:0007669"/>
    <property type="project" value="TreeGrafter"/>
</dbReference>
<keyword evidence="7" id="KW-0333">Golgi apparatus</keyword>
<evidence type="ECO:0000256" key="15">
    <source>
        <dbReference type="SAM" id="MobiDB-lite"/>
    </source>
</evidence>
<evidence type="ECO:0000256" key="7">
    <source>
        <dbReference type="ARBA" id="ARBA00023034"/>
    </source>
</evidence>
<comment type="subcellular location">
    <subcellularLocation>
        <location evidence="10">Endomembrane system</location>
        <topology evidence="10">Single-pass type IV membrane protein</topology>
    </subcellularLocation>
    <subcellularLocation>
        <location evidence="1">Golgi apparatus membrane</location>
        <topology evidence="1">Single-pass membrane protein</topology>
    </subcellularLocation>
</comment>
<dbReference type="GO" id="GO:0000149">
    <property type="term" value="F:SNARE binding"/>
    <property type="evidence" value="ECO:0007669"/>
    <property type="project" value="TreeGrafter"/>
</dbReference>
<keyword evidence="5" id="KW-0653">Protein transport</keyword>
<dbReference type="GO" id="GO:0005484">
    <property type="term" value="F:SNAP receptor activity"/>
    <property type="evidence" value="ECO:0007669"/>
    <property type="project" value="TreeGrafter"/>
</dbReference>
<dbReference type="GO" id="GO:0016236">
    <property type="term" value="P:macroautophagy"/>
    <property type="evidence" value="ECO:0007669"/>
    <property type="project" value="TreeGrafter"/>
</dbReference>
<dbReference type="InterPro" id="IPR007705">
    <property type="entry name" value="Vesicle_trsprt_v-SNARE_N"/>
</dbReference>
<keyword evidence="6 16" id="KW-1133">Transmembrane helix</keyword>
<evidence type="ECO:0000313" key="18">
    <source>
        <dbReference type="EMBL" id="KAF8567339.1"/>
    </source>
</evidence>
<evidence type="ECO:0000256" key="12">
    <source>
        <dbReference type="ARBA" id="ARBA00071612"/>
    </source>
</evidence>
<feature type="region of interest" description="Disordered" evidence="15">
    <location>
        <begin position="236"/>
        <end position="261"/>
    </location>
</feature>
<evidence type="ECO:0000256" key="4">
    <source>
        <dbReference type="ARBA" id="ARBA00022692"/>
    </source>
</evidence>
<dbReference type="SUPFAM" id="SSF58038">
    <property type="entry name" value="SNARE fusion complex"/>
    <property type="match status" value="1"/>
</dbReference>
<dbReference type="OrthoDB" id="430637at2759"/>
<evidence type="ECO:0000256" key="8">
    <source>
        <dbReference type="ARBA" id="ARBA00023054"/>
    </source>
</evidence>
<dbReference type="GO" id="GO:0012507">
    <property type="term" value="C:ER to Golgi transport vesicle membrane"/>
    <property type="evidence" value="ECO:0007669"/>
    <property type="project" value="TreeGrafter"/>
</dbReference>
<dbReference type="FunFam" id="1.20.58.400:FF:000001">
    <property type="entry name" value="Vesicle transport through interaction with t-SNAREs homolog 1A"/>
    <property type="match status" value="1"/>
</dbReference>
<comment type="similarity">
    <text evidence="2">Belongs to the VTI1 family.</text>
</comment>
<evidence type="ECO:0000256" key="14">
    <source>
        <dbReference type="ARBA" id="ARBA00082368"/>
    </source>
</evidence>
<dbReference type="SUPFAM" id="SSF47661">
    <property type="entry name" value="t-snare proteins"/>
    <property type="match status" value="1"/>
</dbReference>
<dbReference type="GO" id="GO:0006886">
    <property type="term" value="P:intracellular protein transport"/>
    <property type="evidence" value="ECO:0007669"/>
    <property type="project" value="InterPro"/>
</dbReference>
<dbReference type="GO" id="GO:0006891">
    <property type="term" value="P:intra-Golgi vesicle-mediated transport"/>
    <property type="evidence" value="ECO:0007669"/>
    <property type="project" value="TreeGrafter"/>
</dbReference>
<protein>
    <recommendedName>
        <fullName evidence="12">Vesicle transport through interaction with t-SNAREs homolog 1A</fullName>
    </recommendedName>
    <alternativeName>
        <fullName evidence="14">Vesicle transport v-SNARE protein Vti1-like 2</fullName>
    </alternativeName>
    <alternativeName>
        <fullName evidence="13">Vti1-rp2</fullName>
    </alternativeName>
</protein>
<dbReference type="PANTHER" id="PTHR21230:SF26">
    <property type="entry name" value="VESICLE TRANSPORT THROUGH INTERACTION WITH T-SNARES HOMOLOG 1A"/>
    <property type="match status" value="1"/>
</dbReference>
<dbReference type="Gene3D" id="1.20.5.110">
    <property type="match status" value="1"/>
</dbReference>
<evidence type="ECO:0000313" key="19">
    <source>
        <dbReference type="Proteomes" id="UP000699462"/>
    </source>
</evidence>
<evidence type="ECO:0000256" key="13">
    <source>
        <dbReference type="ARBA" id="ARBA00081711"/>
    </source>
</evidence>
<name>A0A8T0DHM1_9TREM</name>
<evidence type="ECO:0000256" key="2">
    <source>
        <dbReference type="ARBA" id="ARBA00006108"/>
    </source>
</evidence>
<dbReference type="Pfam" id="PF05008">
    <property type="entry name" value="V-SNARE"/>
    <property type="match status" value="1"/>
</dbReference>
<keyword evidence="19" id="KW-1185">Reference proteome</keyword>
<dbReference type="GO" id="GO:0031201">
    <property type="term" value="C:SNARE complex"/>
    <property type="evidence" value="ECO:0007669"/>
    <property type="project" value="TreeGrafter"/>
</dbReference>
<feature type="transmembrane region" description="Helical" evidence="16">
    <location>
        <begin position="202"/>
        <end position="222"/>
    </location>
</feature>
<dbReference type="AlphaFoldDB" id="A0A8T0DHM1"/>
<dbReference type="GO" id="GO:0005789">
    <property type="term" value="C:endoplasmic reticulum membrane"/>
    <property type="evidence" value="ECO:0007669"/>
    <property type="project" value="TreeGrafter"/>
</dbReference>
<dbReference type="Pfam" id="PF12352">
    <property type="entry name" value="V-SNARE_C"/>
    <property type="match status" value="1"/>
</dbReference>
<evidence type="ECO:0000256" key="1">
    <source>
        <dbReference type="ARBA" id="ARBA00004194"/>
    </source>
</evidence>
<dbReference type="InterPro" id="IPR010989">
    <property type="entry name" value="SNARE"/>
</dbReference>
<accession>A0A8T0DHM1</accession>
<dbReference type="FunFam" id="1.20.5.110:FF:000078">
    <property type="entry name" value="Vesicle transport through interaction with t-SNAREs 1A"/>
    <property type="match status" value="1"/>
</dbReference>
<keyword evidence="8" id="KW-0175">Coiled coil</keyword>
<organism evidence="18 19">
    <name type="scientific">Paragonimus westermani</name>
    <dbReference type="NCBI Taxonomy" id="34504"/>
    <lineage>
        <taxon>Eukaryota</taxon>
        <taxon>Metazoa</taxon>
        <taxon>Spiralia</taxon>
        <taxon>Lophotrochozoa</taxon>
        <taxon>Platyhelminthes</taxon>
        <taxon>Trematoda</taxon>
        <taxon>Digenea</taxon>
        <taxon>Plagiorchiida</taxon>
        <taxon>Troglotremata</taxon>
        <taxon>Troglotrematidae</taxon>
        <taxon>Paragonimus</taxon>
    </lineage>
</organism>
<dbReference type="Gene3D" id="1.20.58.400">
    <property type="entry name" value="t-snare proteins"/>
    <property type="match status" value="1"/>
</dbReference>
<dbReference type="InterPro" id="IPR000727">
    <property type="entry name" value="T_SNARE_dom"/>
</dbReference>
<proteinExistence type="inferred from homology"/>
<dbReference type="PANTHER" id="PTHR21230">
    <property type="entry name" value="VESICLE TRANSPORT V-SNARE PROTEIN VTI1-RELATED"/>
    <property type="match status" value="1"/>
</dbReference>
<dbReference type="GO" id="GO:0005829">
    <property type="term" value="C:cytosol"/>
    <property type="evidence" value="ECO:0007669"/>
    <property type="project" value="GOC"/>
</dbReference>
<dbReference type="EMBL" id="JTDF01003961">
    <property type="protein sequence ID" value="KAF8567339.1"/>
    <property type="molecule type" value="Genomic_DNA"/>
</dbReference>
<dbReference type="CDD" id="cd15891">
    <property type="entry name" value="SNARE_Vti1a"/>
    <property type="match status" value="1"/>
</dbReference>
<comment type="subunit">
    <text evidence="11">Interacts with distinct SNARE complexes that contain either STX5 or STX6. Interacts with NAPA and, to a lesser extent, with NAPG. Identified in a complex containing STX6, STX12, VAMP4 and VTI1A.</text>
</comment>
<dbReference type="GO" id="GO:0048280">
    <property type="term" value="P:vesicle fusion with Golgi apparatus"/>
    <property type="evidence" value="ECO:0007669"/>
    <property type="project" value="TreeGrafter"/>
</dbReference>
<sequence length="261" mass="29936">MSSLLENYEKQYGTLTCEITLNMGRIPKLKNDEKQKVVHETSMLFDETKDLIEQMSLEVQELGPVLKDKYAKRVECFLSELEKLKTEFKKPRYAPRSKASLHNDFTDADEESLREEVLYDSDMRARLLNNTERVARSTGRLEDGLRVALQTEEVGSHILTDLGEQREKLQRSRNRLRQADTDLSKSSRIISEMTRRVIQNRMVLIAMVILMILIFIVAIYLVTRRGAPVVQSPPVVSNPVTGIQPSHPLTESPADLFNSHH</sequence>
<evidence type="ECO:0000256" key="3">
    <source>
        <dbReference type="ARBA" id="ARBA00022448"/>
    </source>
</evidence>
<dbReference type="InterPro" id="IPR038407">
    <property type="entry name" value="v-SNARE_N_sf"/>
</dbReference>
<gene>
    <name evidence="18" type="ORF">P879_07323</name>
</gene>
<evidence type="ECO:0000256" key="10">
    <source>
        <dbReference type="ARBA" id="ARBA00046280"/>
    </source>
</evidence>
<evidence type="ECO:0000256" key="16">
    <source>
        <dbReference type="SAM" id="Phobius"/>
    </source>
</evidence>
<reference evidence="18 19" key="1">
    <citation type="submission" date="2019-07" db="EMBL/GenBank/DDBJ databases">
        <title>Annotation for the trematode Paragonimus westermani.</title>
        <authorList>
            <person name="Choi Y.-J."/>
        </authorList>
    </citation>
    <scope>NUCLEOTIDE SEQUENCE [LARGE SCALE GENOMIC DNA]</scope>
    <source>
        <strain evidence="18">180907_Pwestermani</strain>
    </source>
</reference>
<feature type="domain" description="T-SNARE coiled-coil homology" evidence="17">
    <location>
        <begin position="126"/>
        <end position="193"/>
    </location>
</feature>
<evidence type="ECO:0000256" key="6">
    <source>
        <dbReference type="ARBA" id="ARBA00022989"/>
    </source>
</evidence>
<evidence type="ECO:0000256" key="9">
    <source>
        <dbReference type="ARBA" id="ARBA00023136"/>
    </source>
</evidence>
<keyword evidence="9 16" id="KW-0472">Membrane</keyword>
<evidence type="ECO:0000256" key="5">
    <source>
        <dbReference type="ARBA" id="ARBA00022927"/>
    </source>
</evidence>
<keyword evidence="3" id="KW-0813">Transport</keyword>
<evidence type="ECO:0000256" key="11">
    <source>
        <dbReference type="ARBA" id="ARBA00065755"/>
    </source>
</evidence>